<dbReference type="OrthoDB" id="9772660at2"/>
<reference evidence="4 5" key="1">
    <citation type="submission" date="2014-01" db="EMBL/GenBank/DDBJ databases">
        <title>Genome sequence determination for a cystic fibrosis isolate, Inquilinus limosus.</title>
        <authorList>
            <person name="Pino M."/>
            <person name="Di Conza J."/>
            <person name="Gutkind G."/>
        </authorList>
    </citation>
    <scope>NUCLEOTIDE SEQUENCE [LARGE SCALE GENOMIC DNA]</scope>
    <source>
        <strain evidence="4 5">MP06</strain>
    </source>
</reference>
<feature type="binding site" evidence="1">
    <location>
        <position position="206"/>
    </location>
    <ligand>
        <name>substrate</name>
    </ligand>
</feature>
<gene>
    <name evidence="4" type="ORF">P409_29795</name>
</gene>
<accession>A0A0A0CZK4</accession>
<evidence type="ECO:0000256" key="1">
    <source>
        <dbReference type="PIRSR" id="PIRSR006487-1"/>
    </source>
</evidence>
<dbReference type="InterPro" id="IPR029043">
    <property type="entry name" value="GcvT/YgfZ_C"/>
</dbReference>
<dbReference type="RefSeq" id="WP_034846962.1">
    <property type="nucleotide sequence ID" value="NZ_JANX01000630.1"/>
</dbReference>
<comment type="caution">
    <text evidence="4">The sequence shown here is derived from an EMBL/GenBank/DDBJ whole genome shotgun (WGS) entry which is preliminary data.</text>
</comment>
<sequence>MRRPLPRDHFRKPLLQTPFHPRLAALMQAEDWYNWAGYVSARTLRDAEQEYFAIRNAASLFDLTPMVKYRIAGPEAEAFLDRLTVRDVSKLAVGRVHYTCWCDDEGHVLDDGTLFRLGPAEFRLCCQERHLNWLLDSAIGFEVEVAEETEQVAALALQGPTSRALLTRAGFDGIETLKPFQIRDVHLDEGRITVSRTGFTGDLGYELFAEPEAALALWDRLWATGPWHGLQAIGFAALDLARLEAGFIIANSDFITAETAIRVDRRRTPDEIGLGWLVDEKKAAYWTGKRAILAQRRDRSARWCLVGLDIDGNIPADHAIVYHKSKAEAGQITAAAWSPSAKRNIALASLRRPYGDTVKDDLWVEIYALRELVYHKLMVRARVVDRPFYDPPRRRATPPAET</sequence>
<dbReference type="AlphaFoldDB" id="A0A0A0CZK4"/>
<dbReference type="InterPro" id="IPR028896">
    <property type="entry name" value="GcvT/YgfZ/DmdA"/>
</dbReference>
<dbReference type="SUPFAM" id="SSF103025">
    <property type="entry name" value="Folate-binding domain"/>
    <property type="match status" value="1"/>
</dbReference>
<dbReference type="InterPro" id="IPR027266">
    <property type="entry name" value="TrmE/GcvT-like"/>
</dbReference>
<dbReference type="PIRSF" id="PIRSF006487">
    <property type="entry name" value="GcvT"/>
    <property type="match status" value="1"/>
</dbReference>
<dbReference type="PANTHER" id="PTHR43757:SF2">
    <property type="entry name" value="AMINOMETHYLTRANSFERASE, MITOCHONDRIAL"/>
    <property type="match status" value="1"/>
</dbReference>
<name>A0A0A0CZK4_9PROT</name>
<feature type="domain" description="GCVT N-terminal" evidence="2">
    <location>
        <begin position="24"/>
        <end position="282"/>
    </location>
</feature>
<dbReference type="Pfam" id="PF08669">
    <property type="entry name" value="GCV_T_C"/>
    <property type="match status" value="1"/>
</dbReference>
<evidence type="ECO:0000313" key="5">
    <source>
        <dbReference type="Proteomes" id="UP000029995"/>
    </source>
</evidence>
<dbReference type="Gene3D" id="3.30.1360.120">
    <property type="entry name" value="Probable tRNA modification gtpase trme, domain 1"/>
    <property type="match status" value="1"/>
</dbReference>
<dbReference type="EMBL" id="JANX01000630">
    <property type="protein sequence ID" value="KGM30998.1"/>
    <property type="molecule type" value="Genomic_DNA"/>
</dbReference>
<proteinExistence type="predicted"/>
<dbReference type="InterPro" id="IPR006222">
    <property type="entry name" value="GCVT_N"/>
</dbReference>
<dbReference type="SUPFAM" id="SSF101790">
    <property type="entry name" value="Aminomethyltransferase beta-barrel domain"/>
    <property type="match status" value="1"/>
</dbReference>
<protein>
    <submittedName>
        <fullName evidence="4">Glycine cleavage system protein T</fullName>
    </submittedName>
</protein>
<dbReference type="InterPro" id="IPR013977">
    <property type="entry name" value="GcvT_C"/>
</dbReference>
<organism evidence="4 5">
    <name type="scientific">Inquilinus limosus MP06</name>
    <dbReference type="NCBI Taxonomy" id="1398085"/>
    <lineage>
        <taxon>Bacteria</taxon>
        <taxon>Pseudomonadati</taxon>
        <taxon>Pseudomonadota</taxon>
        <taxon>Alphaproteobacteria</taxon>
        <taxon>Rhodospirillales</taxon>
        <taxon>Rhodospirillaceae</taxon>
        <taxon>Inquilinus</taxon>
    </lineage>
</organism>
<feature type="domain" description="Aminomethyltransferase C-terminal" evidence="3">
    <location>
        <begin position="305"/>
        <end position="390"/>
    </location>
</feature>
<dbReference type="Pfam" id="PF01571">
    <property type="entry name" value="GCV_T"/>
    <property type="match status" value="1"/>
</dbReference>
<dbReference type="PANTHER" id="PTHR43757">
    <property type="entry name" value="AMINOMETHYLTRANSFERASE"/>
    <property type="match status" value="1"/>
</dbReference>
<evidence type="ECO:0000259" key="3">
    <source>
        <dbReference type="Pfam" id="PF08669"/>
    </source>
</evidence>
<evidence type="ECO:0000259" key="2">
    <source>
        <dbReference type="Pfam" id="PF01571"/>
    </source>
</evidence>
<evidence type="ECO:0000313" key="4">
    <source>
        <dbReference type="EMBL" id="KGM30998.1"/>
    </source>
</evidence>
<dbReference type="Proteomes" id="UP000029995">
    <property type="component" value="Unassembled WGS sequence"/>
</dbReference>